<feature type="transmembrane region" description="Helical" evidence="1">
    <location>
        <begin position="12"/>
        <end position="31"/>
    </location>
</feature>
<dbReference type="AlphaFoldDB" id="A0A2X4VFG0"/>
<evidence type="ECO:0000313" key="2">
    <source>
        <dbReference type="EMBL" id="SQI44040.1"/>
    </source>
</evidence>
<keyword evidence="1" id="KW-1133">Transmembrane helix</keyword>
<protein>
    <submittedName>
        <fullName evidence="2">Uncharacterized protein</fullName>
    </submittedName>
</protein>
<evidence type="ECO:0000256" key="1">
    <source>
        <dbReference type="SAM" id="Phobius"/>
    </source>
</evidence>
<dbReference type="Proteomes" id="UP000249005">
    <property type="component" value="Chromosome 1"/>
</dbReference>
<accession>A0A2X4VFG0</accession>
<keyword evidence="3" id="KW-1185">Reference proteome</keyword>
<dbReference type="EMBL" id="LS483470">
    <property type="protein sequence ID" value="SQI44040.1"/>
    <property type="molecule type" value="Genomic_DNA"/>
</dbReference>
<gene>
    <name evidence="2" type="ORF">NCTC12151_03387</name>
</gene>
<proteinExistence type="predicted"/>
<dbReference type="Gene3D" id="2.60.40.3310">
    <property type="match status" value="1"/>
</dbReference>
<name>A0A2X4VFG0_9GAMM</name>
<dbReference type="KEGG" id="lri:NCTC12151_03387"/>
<sequence length="443" mass="48078">MEGRENIMKKKYLFSHFFWLAASICISSTIIPTSVSSATFSYSYLWSTGDKAGNNAGICSFFIPDNRPFQTSRTLIVDNSLPNGSIIHSWGYSEFLPNLGTSCIGSGIDNNTNYVKYNGNQAGVPIVLDLNLPHQGGDISNGVRKTSIEGIGIKFYVKADTDSIGGDMNNGSERQIVSIYYTLSGTMYQPPKDVEYTVIYPKAYMRGGYVKTSSNRFSLNSESKISIRAELIKTGDVSSYGRLSLISPTETYSTTAVLSPNLPSGLLAGDAITVLPPACQLRGATDYQVSMGRWVNMASSSVQPNVSLPFSGNIKPVELNLECTGRLNNIEFSFQDAGASPLTNRNISVYDSIGGQLIEGLEIEMSYSGARLNVHKMGEAVTTYKTNTGAHGSTKTNPSDLTYNSQSQAQFGARFIQRSAIKRNGVAYTGPVTGKVNMFVTYH</sequence>
<evidence type="ECO:0000313" key="3">
    <source>
        <dbReference type="Proteomes" id="UP000249005"/>
    </source>
</evidence>
<keyword evidence="1" id="KW-0812">Transmembrane</keyword>
<organism evidence="2 3">
    <name type="scientific">Leminorella richardii</name>
    <dbReference type="NCBI Taxonomy" id="158841"/>
    <lineage>
        <taxon>Bacteria</taxon>
        <taxon>Pseudomonadati</taxon>
        <taxon>Pseudomonadota</taxon>
        <taxon>Gammaproteobacteria</taxon>
        <taxon>Enterobacterales</taxon>
        <taxon>Budviciaceae</taxon>
        <taxon>Leminorella</taxon>
    </lineage>
</organism>
<reference evidence="2 3" key="1">
    <citation type="submission" date="2018-06" db="EMBL/GenBank/DDBJ databases">
        <authorList>
            <consortium name="Pathogen Informatics"/>
            <person name="Doyle S."/>
        </authorList>
    </citation>
    <scope>NUCLEOTIDE SEQUENCE [LARGE SCALE GENOMIC DNA]</scope>
    <source>
        <strain evidence="2 3">NCTC12151</strain>
    </source>
</reference>
<keyword evidence="1" id="KW-0472">Membrane</keyword>